<dbReference type="PANTHER" id="PTHR43685:SF2">
    <property type="entry name" value="GLYCOSYLTRANSFERASE 2-LIKE DOMAIN-CONTAINING PROTEIN"/>
    <property type="match status" value="1"/>
</dbReference>
<gene>
    <name evidence="2" type="primary">wfgD</name>
    <name evidence="2" type="ORF">MAMT_01309</name>
</gene>
<dbReference type="RefSeq" id="WP_142660163.1">
    <property type="nucleotide sequence ID" value="NZ_CABFVA020000070.1"/>
</dbReference>
<dbReference type="InterPro" id="IPR001173">
    <property type="entry name" value="Glyco_trans_2-like"/>
</dbReference>
<keyword evidence="2" id="KW-0808">Transferase</keyword>
<dbReference type="Gene3D" id="3.90.550.10">
    <property type="entry name" value="Spore Coat Polysaccharide Biosynthesis Protein SpsA, Chain A"/>
    <property type="match status" value="1"/>
</dbReference>
<keyword evidence="2" id="KW-0328">Glycosyltransferase</keyword>
<dbReference type="AlphaFoldDB" id="A0A5E6MKL8"/>
<dbReference type="EMBL" id="CABFVA020000070">
    <property type="protein sequence ID" value="VVM06597.1"/>
    <property type="molecule type" value="Genomic_DNA"/>
</dbReference>
<dbReference type="Proteomes" id="UP000334923">
    <property type="component" value="Unassembled WGS sequence"/>
</dbReference>
<proteinExistence type="predicted"/>
<evidence type="ECO:0000313" key="3">
    <source>
        <dbReference type="Proteomes" id="UP000334923"/>
    </source>
</evidence>
<evidence type="ECO:0000259" key="1">
    <source>
        <dbReference type="Pfam" id="PF00535"/>
    </source>
</evidence>
<dbReference type="PANTHER" id="PTHR43685">
    <property type="entry name" value="GLYCOSYLTRANSFERASE"/>
    <property type="match status" value="1"/>
</dbReference>
<accession>A0A5E6MKL8</accession>
<dbReference type="SUPFAM" id="SSF53448">
    <property type="entry name" value="Nucleotide-diphospho-sugar transferases"/>
    <property type="match status" value="1"/>
</dbReference>
<dbReference type="InterPro" id="IPR050834">
    <property type="entry name" value="Glycosyltransf_2"/>
</dbReference>
<protein>
    <submittedName>
        <fullName evidence="2">UDP-Glc:alpha-D-GlcNAc-diphosphoundecaprenol beta-1,3-glucosyltransferase WfgD</fullName>
        <ecNumber evidence="2">2.4.1.305</ecNumber>
    </submittedName>
</protein>
<dbReference type="EC" id="2.4.1.305" evidence="2"/>
<keyword evidence="3" id="KW-1185">Reference proteome</keyword>
<reference evidence="2 3" key="1">
    <citation type="submission" date="2019-09" db="EMBL/GenBank/DDBJ databases">
        <authorList>
            <person name="Cremers G."/>
        </authorList>
    </citation>
    <scope>NUCLEOTIDE SEQUENCE [LARGE SCALE GENOMIC DNA]</scope>
    <source>
        <strain evidence="2">4A</strain>
    </source>
</reference>
<dbReference type="CDD" id="cd00761">
    <property type="entry name" value="Glyco_tranf_GTA_type"/>
    <property type="match status" value="1"/>
</dbReference>
<evidence type="ECO:0000313" key="2">
    <source>
        <dbReference type="EMBL" id="VVM06597.1"/>
    </source>
</evidence>
<name>A0A5E6MKL8_9BACT</name>
<dbReference type="GO" id="GO:0016757">
    <property type="term" value="F:glycosyltransferase activity"/>
    <property type="evidence" value="ECO:0007669"/>
    <property type="project" value="UniProtKB-KW"/>
</dbReference>
<dbReference type="Pfam" id="PF00535">
    <property type="entry name" value="Glycos_transf_2"/>
    <property type="match status" value="1"/>
</dbReference>
<dbReference type="OrthoDB" id="184190at2"/>
<feature type="domain" description="Glycosyltransferase 2-like" evidence="1">
    <location>
        <begin position="9"/>
        <end position="109"/>
    </location>
</feature>
<organism evidence="2 3">
    <name type="scientific">Methylacidimicrobium tartarophylax</name>
    <dbReference type="NCBI Taxonomy" id="1041768"/>
    <lineage>
        <taxon>Bacteria</taxon>
        <taxon>Pseudomonadati</taxon>
        <taxon>Verrucomicrobiota</taxon>
        <taxon>Methylacidimicrobium</taxon>
    </lineage>
</organism>
<dbReference type="InterPro" id="IPR029044">
    <property type="entry name" value="Nucleotide-diphossugar_trans"/>
</dbReference>
<sequence>MSNSPPLVTIGIPAYNAGAWIVPAIESALGQTWPNKEVLVLDDGSNDGTVQRVAAFGDRLRLLQARTGRSSLARELLLEASSGEWIQWLDHDDYLLPEKIATQIAEAGSLADADILFSPYLLERWSHGSVASRELQPLDDPRDLPRTWLSSQFPQNGALLWRRDKLLALGGWKDLPTDYYDDYQLYWRAIRAGLRFRYTPTPGAVYRVCHEPSLTSSHIPDALRWRARMVQGAVRELQPLDQWTRPRQKAAQAEYARILRVIDRLAPELVEPLSDEARSTDLWSERALTEAAEPHVRWLVRLLGFRRARRVRRLVRSCGRALRGARKGASAGSR</sequence>